<dbReference type="AlphaFoldDB" id="A0AAT9GQ24"/>
<reference evidence="1" key="1">
    <citation type="submission" date="2024-03" db="EMBL/GenBank/DDBJ databases">
        <title>Complete genome sequence of Sulfurisphaera javensis strain KD-1.</title>
        <authorList>
            <person name="Sakai H."/>
            <person name="Nur N."/>
            <person name="Suwanto A."/>
            <person name="Kurosawa N."/>
        </authorList>
    </citation>
    <scope>NUCLEOTIDE SEQUENCE</scope>
    <source>
        <strain evidence="1">KD-1</strain>
    </source>
</reference>
<accession>A0AAT9GQ24</accession>
<protein>
    <submittedName>
        <fullName evidence="1">Uncharacterized protein</fullName>
    </submittedName>
</protein>
<proteinExistence type="predicted"/>
<organism evidence="1">
    <name type="scientific">Sulfurisphaera javensis</name>
    <dbReference type="NCBI Taxonomy" id="2049879"/>
    <lineage>
        <taxon>Archaea</taxon>
        <taxon>Thermoproteota</taxon>
        <taxon>Thermoprotei</taxon>
        <taxon>Sulfolobales</taxon>
        <taxon>Sulfolobaceae</taxon>
        <taxon>Sulfurisphaera</taxon>
    </lineage>
</organism>
<dbReference type="EMBL" id="AP031322">
    <property type="protein sequence ID" value="BFH72885.1"/>
    <property type="molecule type" value="Genomic_DNA"/>
</dbReference>
<gene>
    <name evidence="1" type="ORF">SJAV_08290</name>
</gene>
<dbReference type="RefSeq" id="WP_369611074.1">
    <property type="nucleotide sequence ID" value="NZ_AP031322.1"/>
</dbReference>
<name>A0AAT9GQ24_9CREN</name>
<dbReference type="KEGG" id="sjv:SJAV_08290"/>
<sequence length="44" mass="5092">MPVWVKIGTLDVIFPDEESMMRVLKESGIDLNDVIVIEKMKEDK</sequence>
<dbReference type="GeneID" id="92353759"/>
<evidence type="ECO:0000313" key="1">
    <source>
        <dbReference type="EMBL" id="BFH72885.1"/>
    </source>
</evidence>